<proteinExistence type="predicted"/>
<evidence type="ECO:0000313" key="2">
    <source>
        <dbReference type="EMBL" id="MRS60613.1"/>
    </source>
</evidence>
<feature type="domain" description="DUF6883" evidence="1">
    <location>
        <begin position="3"/>
        <end position="110"/>
    </location>
</feature>
<evidence type="ECO:0000259" key="1">
    <source>
        <dbReference type="Pfam" id="PF21814"/>
    </source>
</evidence>
<name>A0A7K0EFJ2_9BACT</name>
<dbReference type="AlphaFoldDB" id="A0A7K0EFJ2"/>
<dbReference type="InterPro" id="IPR049250">
    <property type="entry name" value="DUF6883"/>
</dbReference>
<dbReference type="Proteomes" id="UP000441754">
    <property type="component" value="Unassembled WGS sequence"/>
</dbReference>
<dbReference type="Pfam" id="PF21814">
    <property type="entry name" value="DUF6883"/>
    <property type="match status" value="1"/>
</dbReference>
<gene>
    <name evidence="2" type="ORF">GJJ30_04855</name>
</gene>
<dbReference type="EMBL" id="WJXZ01000002">
    <property type="protein sequence ID" value="MRS60613.1"/>
    <property type="molecule type" value="Genomic_DNA"/>
</dbReference>
<dbReference type="OrthoDB" id="33315at2"/>
<accession>A0A7K0EFJ2</accession>
<dbReference type="RefSeq" id="WP_154173751.1">
    <property type="nucleotide sequence ID" value="NZ_WJXZ01000002.1"/>
</dbReference>
<comment type="caution">
    <text evidence="2">The sequence shown here is derived from an EMBL/GenBank/DDBJ whole genome shotgun (WGS) entry which is preliminary data.</text>
</comment>
<keyword evidence="3" id="KW-1185">Reference proteome</keyword>
<evidence type="ECO:0000313" key="3">
    <source>
        <dbReference type="Proteomes" id="UP000441754"/>
    </source>
</evidence>
<reference evidence="2 3" key="1">
    <citation type="journal article" date="2018" name="Antonie Van Leeuwenhoek">
        <title>Larkinella terrae sp. nov., isolated from soil on Jeju Island, South Korea.</title>
        <authorList>
            <person name="Ten L.N."/>
            <person name="Jeon J."/>
            <person name="Park S.J."/>
            <person name="Park S."/>
            <person name="Lee S.Y."/>
            <person name="Kim M.K."/>
            <person name="Jung H.Y."/>
        </authorList>
    </citation>
    <scope>NUCLEOTIDE SEQUENCE [LARGE SCALE GENOMIC DNA]</scope>
    <source>
        <strain evidence="2 3">KCTC 52001</strain>
    </source>
</reference>
<protein>
    <recommendedName>
        <fullName evidence="1">DUF6883 domain-containing protein</fullName>
    </recommendedName>
</protein>
<organism evidence="2 3">
    <name type="scientific">Larkinella terrae</name>
    <dbReference type="NCBI Taxonomy" id="2025311"/>
    <lineage>
        <taxon>Bacteria</taxon>
        <taxon>Pseudomonadati</taxon>
        <taxon>Bacteroidota</taxon>
        <taxon>Cytophagia</taxon>
        <taxon>Cytophagales</taxon>
        <taxon>Spirosomataceae</taxon>
        <taxon>Larkinella</taxon>
    </lineage>
</organism>
<sequence length="111" mass="12751">MTLPDCENAYIPFAKVKDYLLAENHPQNKGKASFYRNIGYDPEQYELLLMDLKGMACEGNVIETVFSEDGIKFVVVGNLTAPNGKLYSIKSIWIKEHRQYFPRLVTAYPNR</sequence>